<protein>
    <recommendedName>
        <fullName evidence="2">Conjugative transposon TraJ C-terminal domain-containing protein</fullName>
    </recommendedName>
</protein>
<proteinExistence type="predicted"/>
<organism evidence="3 4">
    <name type="scientific">Mucilaginibacter lappiensis</name>
    <dbReference type="NCBI Taxonomy" id="354630"/>
    <lineage>
        <taxon>Bacteria</taxon>
        <taxon>Pseudomonadati</taxon>
        <taxon>Bacteroidota</taxon>
        <taxon>Sphingobacteriia</taxon>
        <taxon>Sphingobacteriales</taxon>
        <taxon>Sphingobacteriaceae</taxon>
        <taxon>Mucilaginibacter</taxon>
    </lineage>
</organism>
<evidence type="ECO:0000259" key="2">
    <source>
        <dbReference type="Pfam" id="PF07863"/>
    </source>
</evidence>
<name>A0A841JK03_9SPHI</name>
<dbReference type="AlphaFoldDB" id="A0A841JK03"/>
<reference evidence="3 4" key="1">
    <citation type="submission" date="2020-08" db="EMBL/GenBank/DDBJ databases">
        <title>Genomic Encyclopedia of Type Strains, Phase IV (KMG-V): Genome sequencing to study the core and pangenomes of soil and plant-associated prokaryotes.</title>
        <authorList>
            <person name="Whitman W."/>
        </authorList>
    </citation>
    <scope>NUCLEOTIDE SEQUENCE [LARGE SCALE GENOMIC DNA]</scope>
    <source>
        <strain evidence="3 4">MP601</strain>
    </source>
</reference>
<accession>A0A841JK03</accession>
<dbReference type="GO" id="GO:0030255">
    <property type="term" value="P:protein secretion by the type IV secretion system"/>
    <property type="evidence" value="ECO:0007669"/>
    <property type="project" value="InterPro"/>
</dbReference>
<evidence type="ECO:0000313" key="4">
    <source>
        <dbReference type="Proteomes" id="UP000548326"/>
    </source>
</evidence>
<feature type="domain" description="Conjugative transposon TraJ C-terminal" evidence="2">
    <location>
        <begin position="29"/>
        <end position="323"/>
    </location>
</feature>
<keyword evidence="1" id="KW-0812">Transmembrane</keyword>
<comment type="caution">
    <text evidence="3">The sequence shown here is derived from an EMBL/GenBank/DDBJ whole genome shotgun (WGS) entry which is preliminary data.</text>
</comment>
<keyword evidence="1" id="KW-0472">Membrane</keyword>
<dbReference type="Pfam" id="PF07863">
    <property type="entry name" value="CtnDOT_TraJ"/>
    <property type="match status" value="1"/>
</dbReference>
<evidence type="ECO:0000313" key="3">
    <source>
        <dbReference type="EMBL" id="MBB6131509.1"/>
    </source>
</evidence>
<evidence type="ECO:0000256" key="1">
    <source>
        <dbReference type="SAM" id="Phobius"/>
    </source>
</evidence>
<dbReference type="InterPro" id="IPR012424">
    <property type="entry name" value="Conjugative_transposon_TraJ_C"/>
</dbReference>
<dbReference type="RefSeq" id="WP_260171050.1">
    <property type="nucleotide sequence ID" value="NZ_JACHCA010000025.1"/>
</dbReference>
<feature type="transmembrane region" description="Helical" evidence="1">
    <location>
        <begin position="28"/>
        <end position="46"/>
    </location>
</feature>
<feature type="transmembrane region" description="Helical" evidence="1">
    <location>
        <begin position="280"/>
        <end position="308"/>
    </location>
</feature>
<feature type="transmembrane region" description="Helical" evidence="1">
    <location>
        <begin position="231"/>
        <end position="259"/>
    </location>
</feature>
<gene>
    <name evidence="3" type="ORF">HDF22_005660</name>
</gene>
<dbReference type="EMBL" id="JACHCA010000025">
    <property type="protein sequence ID" value="MBB6131509.1"/>
    <property type="molecule type" value="Genomic_DNA"/>
</dbReference>
<sequence length="346" mass="38042">MQGEGVYESGMMGQMESLRTFMLADEPFVNEASALAAILMIIVFALKSYKMMTGEENLEIMPLLRPFGLAMVIIWWHGFVTMLMVPSHIVESKMQQNYEDEQSYVDQKMLVRADLLITVSDSLYSFHAQTQNAADQAKSTDDSMMGKLSSAVSSAMGTVLNPIIELKDRLEIGFSLLLTKILEWLAQTILRVTVYVIFGIQIIYTAILYILGPFSVAASILPAFRDSFVTWIGRFISVSLYKGVAYLIMYIMAFAQEFAMDQEINKYNSLLKGDHSMQNFAVFAANGMLSFGEVIIAFLMTAICLFSVPSISTWIISTSGITSAVASAGRGAGVVGGVAKKAVGMI</sequence>
<keyword evidence="1" id="KW-1133">Transmembrane helix</keyword>
<dbReference type="Proteomes" id="UP000548326">
    <property type="component" value="Unassembled WGS sequence"/>
</dbReference>
<feature type="transmembrane region" description="Helical" evidence="1">
    <location>
        <begin position="66"/>
        <end position="85"/>
    </location>
</feature>
<dbReference type="GO" id="GO:0016020">
    <property type="term" value="C:membrane"/>
    <property type="evidence" value="ECO:0007669"/>
    <property type="project" value="UniProtKB-SubCell"/>
</dbReference>